<evidence type="ECO:0000313" key="2">
    <source>
        <dbReference type="EMBL" id="PNT71184.1"/>
    </source>
</evidence>
<sequence>MEDGAAGAGQEKGKFLTLPRDGDAGPILPQYCIPTAGTCSCTFSGVRAHATERRPIGLDPSNRPALVRPGASFWLPRCGSDRIVVGPKFHPD</sequence>
<proteinExistence type="predicted"/>
<name>A0A2K2DA74_BRADI</name>
<gene>
    <name evidence="2" type="ORF">BRADI_2g24203v3</name>
</gene>
<reference evidence="2 3" key="1">
    <citation type="journal article" date="2010" name="Nature">
        <title>Genome sequencing and analysis of the model grass Brachypodium distachyon.</title>
        <authorList>
            <consortium name="International Brachypodium Initiative"/>
        </authorList>
    </citation>
    <scope>NUCLEOTIDE SEQUENCE [LARGE SCALE GENOMIC DNA]</scope>
    <source>
        <strain evidence="2 3">Bd21</strain>
    </source>
</reference>
<evidence type="ECO:0000313" key="3">
    <source>
        <dbReference type="EnsemblPlants" id="PNT71184"/>
    </source>
</evidence>
<keyword evidence="4" id="KW-1185">Reference proteome</keyword>
<dbReference type="InParanoid" id="A0A2K2DA74"/>
<feature type="region of interest" description="Disordered" evidence="1">
    <location>
        <begin position="1"/>
        <end position="21"/>
    </location>
</feature>
<accession>A0A2K2DA74</accession>
<dbReference type="EnsemblPlants" id="PNT71184">
    <property type="protein sequence ID" value="PNT71184"/>
    <property type="gene ID" value="BRADI_2g24203v3"/>
</dbReference>
<dbReference type="Gramene" id="PNT71184">
    <property type="protein sequence ID" value="PNT71184"/>
    <property type="gene ID" value="BRADI_2g24203v3"/>
</dbReference>
<dbReference type="Proteomes" id="UP000008810">
    <property type="component" value="Chromosome 2"/>
</dbReference>
<dbReference type="EMBL" id="CM000881">
    <property type="protein sequence ID" value="PNT71184.1"/>
    <property type="molecule type" value="Genomic_DNA"/>
</dbReference>
<reference evidence="2" key="2">
    <citation type="submission" date="2017-06" db="EMBL/GenBank/DDBJ databases">
        <title>WGS assembly of Brachypodium distachyon.</title>
        <authorList>
            <consortium name="The International Brachypodium Initiative"/>
            <person name="Lucas S."/>
            <person name="Harmon-Smith M."/>
            <person name="Lail K."/>
            <person name="Tice H."/>
            <person name="Grimwood J."/>
            <person name="Bruce D."/>
            <person name="Barry K."/>
            <person name="Shu S."/>
            <person name="Lindquist E."/>
            <person name="Wang M."/>
            <person name="Pitluck S."/>
            <person name="Vogel J.P."/>
            <person name="Garvin D.F."/>
            <person name="Mockler T.C."/>
            <person name="Schmutz J."/>
            <person name="Rokhsar D."/>
            <person name="Bevan M.W."/>
        </authorList>
    </citation>
    <scope>NUCLEOTIDE SEQUENCE</scope>
    <source>
        <strain evidence="2">Bd21</strain>
    </source>
</reference>
<evidence type="ECO:0000256" key="1">
    <source>
        <dbReference type="SAM" id="MobiDB-lite"/>
    </source>
</evidence>
<reference evidence="3" key="3">
    <citation type="submission" date="2018-08" db="UniProtKB">
        <authorList>
            <consortium name="EnsemblPlants"/>
        </authorList>
    </citation>
    <scope>IDENTIFICATION</scope>
    <source>
        <strain evidence="3">cv. Bd21</strain>
    </source>
</reference>
<evidence type="ECO:0000313" key="4">
    <source>
        <dbReference type="Proteomes" id="UP000008810"/>
    </source>
</evidence>
<organism evidence="2">
    <name type="scientific">Brachypodium distachyon</name>
    <name type="common">Purple false brome</name>
    <name type="synonym">Trachynia distachya</name>
    <dbReference type="NCBI Taxonomy" id="15368"/>
    <lineage>
        <taxon>Eukaryota</taxon>
        <taxon>Viridiplantae</taxon>
        <taxon>Streptophyta</taxon>
        <taxon>Embryophyta</taxon>
        <taxon>Tracheophyta</taxon>
        <taxon>Spermatophyta</taxon>
        <taxon>Magnoliopsida</taxon>
        <taxon>Liliopsida</taxon>
        <taxon>Poales</taxon>
        <taxon>Poaceae</taxon>
        <taxon>BOP clade</taxon>
        <taxon>Pooideae</taxon>
        <taxon>Stipodae</taxon>
        <taxon>Brachypodieae</taxon>
        <taxon>Brachypodium</taxon>
    </lineage>
</organism>
<protein>
    <submittedName>
        <fullName evidence="2 3">Uncharacterized protein</fullName>
    </submittedName>
</protein>
<dbReference type="AlphaFoldDB" id="A0A2K2DA74"/>